<organism evidence="2 3">
    <name type="scientific">Catellatospora methionotrophica</name>
    <dbReference type="NCBI Taxonomy" id="121620"/>
    <lineage>
        <taxon>Bacteria</taxon>
        <taxon>Bacillati</taxon>
        <taxon>Actinomycetota</taxon>
        <taxon>Actinomycetes</taxon>
        <taxon>Micromonosporales</taxon>
        <taxon>Micromonosporaceae</taxon>
        <taxon>Catellatospora</taxon>
    </lineage>
</organism>
<evidence type="ECO:0000313" key="3">
    <source>
        <dbReference type="Proteomes" id="UP000660339"/>
    </source>
</evidence>
<reference evidence="2" key="1">
    <citation type="submission" date="2021-01" db="EMBL/GenBank/DDBJ databases">
        <title>Whole genome shotgun sequence of Catellatospora methionotrophica NBRC 14553.</title>
        <authorList>
            <person name="Komaki H."/>
            <person name="Tamura T."/>
        </authorList>
    </citation>
    <scope>NUCLEOTIDE SEQUENCE</scope>
    <source>
        <strain evidence="2">NBRC 14553</strain>
    </source>
</reference>
<dbReference type="Proteomes" id="UP000660339">
    <property type="component" value="Unassembled WGS sequence"/>
</dbReference>
<protein>
    <submittedName>
        <fullName evidence="2">Uncharacterized protein</fullName>
    </submittedName>
</protein>
<dbReference type="AlphaFoldDB" id="A0A8J3PG03"/>
<evidence type="ECO:0000313" key="2">
    <source>
        <dbReference type="EMBL" id="GIG16246.1"/>
    </source>
</evidence>
<evidence type="ECO:0000256" key="1">
    <source>
        <dbReference type="SAM" id="MobiDB-lite"/>
    </source>
</evidence>
<feature type="region of interest" description="Disordered" evidence="1">
    <location>
        <begin position="88"/>
        <end position="121"/>
    </location>
</feature>
<sequence length="121" mass="13440">MQQDRTAQLGQFVAQLVELLWVEHVVRLLQMVVPPEPTTRARSAFLFRNTIVSDSRTASYGSAARGRARPAYVNSGCHRSAETAARLVRLRPSGATCSPRLPRPPPTRPTPMKTRETTDKS</sequence>
<comment type="caution">
    <text evidence="2">The sequence shown here is derived from an EMBL/GenBank/DDBJ whole genome shotgun (WGS) entry which is preliminary data.</text>
</comment>
<proteinExistence type="predicted"/>
<gene>
    <name evidence="2" type="ORF">Cme02nite_45780</name>
</gene>
<keyword evidence="3" id="KW-1185">Reference proteome</keyword>
<accession>A0A8J3PG03</accession>
<dbReference type="EMBL" id="BONJ01000026">
    <property type="protein sequence ID" value="GIG16246.1"/>
    <property type="molecule type" value="Genomic_DNA"/>
</dbReference>
<name>A0A8J3PG03_9ACTN</name>